<organism evidence="1 3">
    <name type="scientific">Oceanimonas baumannii</name>
    <dbReference type="NCBI Taxonomy" id="129578"/>
    <lineage>
        <taxon>Bacteria</taxon>
        <taxon>Pseudomonadati</taxon>
        <taxon>Pseudomonadota</taxon>
        <taxon>Gammaproteobacteria</taxon>
        <taxon>Aeromonadales</taxon>
        <taxon>Aeromonadaceae</taxon>
        <taxon>Oceanimonas</taxon>
    </lineage>
</organism>
<dbReference type="EMBL" id="SODO01000017">
    <property type="protein sequence ID" value="TDW55777.1"/>
    <property type="molecule type" value="Genomic_DNA"/>
</dbReference>
<evidence type="ECO:0000313" key="2">
    <source>
        <dbReference type="EMBL" id="TDW55777.1"/>
    </source>
</evidence>
<reference evidence="1 3" key="1">
    <citation type="submission" date="2017-08" db="EMBL/GenBank/DDBJ databases">
        <title>Draft Genome Sequence of the Marine Bacterium Oceanimonas baumannii ATCC 700832.</title>
        <authorList>
            <person name="Mcclelland W.D."/>
            <person name="Brennan M.A."/>
            <person name="Trachtenberg A.M."/>
            <person name="Maclea K.S."/>
        </authorList>
    </citation>
    <scope>NUCLEOTIDE SEQUENCE [LARGE SCALE GENOMIC DNA]</scope>
    <source>
        <strain evidence="1 3">ATCC 700832</strain>
    </source>
</reference>
<protein>
    <submittedName>
        <fullName evidence="1">Cell division inhibitor</fullName>
    </submittedName>
</protein>
<dbReference type="Proteomes" id="UP000243640">
    <property type="component" value="Unassembled WGS sequence"/>
</dbReference>
<dbReference type="OrthoDB" id="5601064at2"/>
<evidence type="ECO:0000313" key="1">
    <source>
        <dbReference type="EMBL" id="OYD21337.1"/>
    </source>
</evidence>
<name>A0A235CBG8_9GAMM</name>
<evidence type="ECO:0000313" key="4">
    <source>
        <dbReference type="Proteomes" id="UP000295058"/>
    </source>
</evidence>
<sequence length="129" mass="13733">MMNFSLTRKQALISRQDTLSPRCATPAMAVQTGVLARLSALSRANTGWIVVANAPGRLCRQTMIAAGLDPARIIDAHRLTAAQLQRALSSPAIAAVICWQEQDGTFLSSRQANGRLFVIGPSAPASPLH</sequence>
<accession>A0A235CBG8</accession>
<proteinExistence type="predicted"/>
<evidence type="ECO:0000313" key="3">
    <source>
        <dbReference type="Proteomes" id="UP000243640"/>
    </source>
</evidence>
<keyword evidence="4" id="KW-1185">Reference proteome</keyword>
<dbReference type="GO" id="GO:0051301">
    <property type="term" value="P:cell division"/>
    <property type="evidence" value="ECO:0007669"/>
    <property type="project" value="UniProtKB-KW"/>
</dbReference>
<keyword evidence="1" id="KW-0132">Cell division</keyword>
<comment type="caution">
    <text evidence="1">The sequence shown here is derived from an EMBL/GenBank/DDBJ whole genome shotgun (WGS) entry which is preliminary data.</text>
</comment>
<dbReference type="Proteomes" id="UP000295058">
    <property type="component" value="Unassembled WGS sequence"/>
</dbReference>
<dbReference type="EMBL" id="NQJF01000016">
    <property type="protein sequence ID" value="OYD21337.1"/>
    <property type="molecule type" value="Genomic_DNA"/>
</dbReference>
<dbReference type="Gene3D" id="3.40.50.300">
    <property type="entry name" value="P-loop containing nucleotide triphosphate hydrolases"/>
    <property type="match status" value="1"/>
</dbReference>
<keyword evidence="1" id="KW-0131">Cell cycle</keyword>
<dbReference type="SUPFAM" id="SSF52540">
    <property type="entry name" value="P-loop containing nucleoside triphosphate hydrolases"/>
    <property type="match status" value="1"/>
</dbReference>
<dbReference type="InterPro" id="IPR027417">
    <property type="entry name" value="P-loop_NTPase"/>
</dbReference>
<dbReference type="AlphaFoldDB" id="A0A235CBG8"/>
<dbReference type="RefSeq" id="WP_094279554.1">
    <property type="nucleotide sequence ID" value="NZ_JBLWZI010000017.1"/>
</dbReference>
<reference evidence="2 4" key="2">
    <citation type="submission" date="2019-03" db="EMBL/GenBank/DDBJ databases">
        <title>Genomic Encyclopedia of Archaeal and Bacterial Type Strains, Phase II (KMG-II): from individual species to whole genera.</title>
        <authorList>
            <person name="Goeker M."/>
        </authorList>
    </citation>
    <scope>NUCLEOTIDE SEQUENCE [LARGE SCALE GENOMIC DNA]</scope>
    <source>
        <strain evidence="2 4">DSM 15594</strain>
    </source>
</reference>
<gene>
    <name evidence="1" type="ORF">B6S09_16290</name>
    <name evidence="2" type="ORF">LY04_03262</name>
</gene>